<dbReference type="PROSITE" id="PS50943">
    <property type="entry name" value="HTH_CROC1"/>
    <property type="match status" value="1"/>
</dbReference>
<proteinExistence type="predicted"/>
<gene>
    <name evidence="2" type="ORF">F542_14180</name>
</gene>
<dbReference type="Proteomes" id="UP000019091">
    <property type="component" value="Chromosome"/>
</dbReference>
<dbReference type="KEGG" id="btre:F542_14180"/>
<evidence type="ECO:0000313" key="3">
    <source>
        <dbReference type="Proteomes" id="UP000019091"/>
    </source>
</evidence>
<protein>
    <recommendedName>
        <fullName evidence="1">HTH cro/C1-type domain-containing protein</fullName>
    </recommendedName>
</protein>
<evidence type="ECO:0000259" key="1">
    <source>
        <dbReference type="PROSITE" id="PS50943"/>
    </source>
</evidence>
<evidence type="ECO:0000313" key="2">
    <source>
        <dbReference type="EMBL" id="AHG82134.1"/>
    </source>
</evidence>
<dbReference type="SUPFAM" id="SSF47413">
    <property type="entry name" value="lambda repressor-like DNA-binding domains"/>
    <property type="match status" value="1"/>
</dbReference>
<dbReference type="InterPro" id="IPR010982">
    <property type="entry name" value="Lambda_DNA-bd_dom_sf"/>
</dbReference>
<dbReference type="CDD" id="cd00093">
    <property type="entry name" value="HTH_XRE"/>
    <property type="match status" value="1"/>
</dbReference>
<feature type="domain" description="HTH cro/C1-type" evidence="1">
    <location>
        <begin position="2"/>
        <end position="56"/>
    </location>
</feature>
<reference evidence="2 3" key="1">
    <citation type="journal article" date="2014" name="Genome Announc.">
        <title>Complete Closed Genome Sequences of Three Bibersteinia trehalosi Nasopharyngeal Isolates from Cattle with Shipping Fever.</title>
        <authorList>
            <person name="Harhay G.P."/>
            <person name="McVey D.S."/>
            <person name="Koren S."/>
            <person name="Phillippy A.M."/>
            <person name="Bono J."/>
            <person name="Harhay D.M."/>
            <person name="Clawson M.L."/>
            <person name="Heaton M.P."/>
            <person name="Chitko-McKown C.G."/>
            <person name="Korlach J."/>
            <person name="Smith T.P."/>
        </authorList>
    </citation>
    <scope>NUCLEOTIDE SEQUENCE [LARGE SCALE GENOMIC DNA]</scope>
    <source>
        <strain evidence="2 3">USDA-ARS-USMARC-188</strain>
    </source>
</reference>
<sequence>MIELAMQILSCSQKELANKLSVSPSQITKWKKGEYMSFDMENKVRKLLDIGDLDPNVILAFGHISYAQKWQKIITQLAESANDNGETGFNVAPLIDETDLILSNLVDSLRMIGYKFPLSFPPELENDYDHYIDWSDSFIETIYSNEFCSLIYSIFCSFADVYSFYEAYISELDTQLSMENPEFSNLIVDIEANLLNLAIIKADTILPELTGFQKLKRETEKDYREWLQQLKLYAFKSNIPLRAELMHLIDDEHDNLGVEAEAEYLGFNDNRLHPDIYMNELLVGMRLLHQVLPVILDKLEIKDFDIDNKSLRKF</sequence>
<dbReference type="InterPro" id="IPR001387">
    <property type="entry name" value="Cro/C1-type_HTH"/>
</dbReference>
<organism evidence="2 3">
    <name type="scientific">Bibersteinia trehalosi USDA-ARS-USMARC-188</name>
    <dbReference type="NCBI Taxonomy" id="1263829"/>
    <lineage>
        <taxon>Bacteria</taxon>
        <taxon>Pseudomonadati</taxon>
        <taxon>Pseudomonadota</taxon>
        <taxon>Gammaproteobacteria</taxon>
        <taxon>Pasteurellales</taxon>
        <taxon>Pasteurellaceae</taxon>
        <taxon>Bibersteinia</taxon>
    </lineage>
</organism>
<accession>A0A4V7IAX0</accession>
<dbReference type="AlphaFoldDB" id="A0A4V7IAX0"/>
<dbReference type="EMBL" id="CP006954">
    <property type="protein sequence ID" value="AHG82134.1"/>
    <property type="molecule type" value="Genomic_DNA"/>
</dbReference>
<dbReference type="GO" id="GO:0003677">
    <property type="term" value="F:DNA binding"/>
    <property type="evidence" value="ECO:0007669"/>
    <property type="project" value="InterPro"/>
</dbReference>
<name>A0A4V7IAX0_BIBTR</name>
<dbReference type="Gene3D" id="1.10.260.40">
    <property type="entry name" value="lambda repressor-like DNA-binding domains"/>
    <property type="match status" value="1"/>
</dbReference>